<evidence type="ECO:0000313" key="3">
    <source>
        <dbReference type="EMBL" id="OWK07525.1"/>
    </source>
</evidence>
<dbReference type="InterPro" id="IPR023591">
    <property type="entry name" value="Ribosomal_uS2_flav_dom_sf"/>
</dbReference>
<proteinExistence type="predicted"/>
<comment type="caution">
    <text evidence="3">The sequence shown here is derived from an EMBL/GenBank/DDBJ whole genome shotgun (WGS) entry which is preliminary data.</text>
</comment>
<dbReference type="Gene3D" id="3.40.50.10490">
    <property type="entry name" value="Glucose-6-phosphate isomerase like protein, domain 1"/>
    <property type="match status" value="1"/>
</dbReference>
<dbReference type="GO" id="GO:0003735">
    <property type="term" value="F:structural constituent of ribosome"/>
    <property type="evidence" value="ECO:0007669"/>
    <property type="project" value="InterPro"/>
</dbReference>
<dbReference type="GO" id="GO:0006412">
    <property type="term" value="P:translation"/>
    <property type="evidence" value="ECO:0007669"/>
    <property type="project" value="InterPro"/>
</dbReference>
<dbReference type="InterPro" id="IPR005707">
    <property type="entry name" value="Ribosomal_uS2_euk/arc"/>
</dbReference>
<dbReference type="OrthoDB" id="414863at2759"/>
<evidence type="ECO:0000313" key="4">
    <source>
        <dbReference type="Proteomes" id="UP000242450"/>
    </source>
</evidence>
<reference evidence="3 4" key="1">
    <citation type="journal article" date="2018" name="Mol. Genet. Genomics">
        <title>The red deer Cervus elaphus genome CerEla1.0: sequencing, annotating, genes, and chromosomes.</title>
        <authorList>
            <person name="Bana N.A."/>
            <person name="Nyiri A."/>
            <person name="Nagy J."/>
            <person name="Frank K."/>
            <person name="Nagy T."/>
            <person name="Steger V."/>
            <person name="Schiller M."/>
            <person name="Lakatos P."/>
            <person name="Sugar L."/>
            <person name="Horn P."/>
            <person name="Barta E."/>
            <person name="Orosz L."/>
        </authorList>
    </citation>
    <scope>NUCLEOTIDE SEQUENCE [LARGE SCALE GENOMIC DNA]</scope>
    <source>
        <strain evidence="3">Hungarian</strain>
    </source>
</reference>
<keyword evidence="1" id="KW-0689">Ribosomal protein</keyword>
<accession>A0A212CNQ3</accession>
<keyword evidence="4" id="KW-1185">Reference proteome</keyword>
<sequence>MTWAPGTRLGGININFQMEQYIYKRKSDGIINLKGTSEELLLAACATTITKNSADVSVTSFRKFTAATGATPIAGHSLRAPSLTRS</sequence>
<dbReference type="GO" id="GO:0015935">
    <property type="term" value="C:small ribosomal subunit"/>
    <property type="evidence" value="ECO:0007669"/>
    <property type="project" value="InterPro"/>
</dbReference>
<dbReference type="SUPFAM" id="SSF52313">
    <property type="entry name" value="Ribosomal protein S2"/>
    <property type="match status" value="1"/>
</dbReference>
<evidence type="ECO:0000256" key="1">
    <source>
        <dbReference type="ARBA" id="ARBA00022980"/>
    </source>
</evidence>
<organism evidence="3 4">
    <name type="scientific">Cervus elaphus hippelaphus</name>
    <name type="common">European red deer</name>
    <dbReference type="NCBI Taxonomy" id="46360"/>
    <lineage>
        <taxon>Eukaryota</taxon>
        <taxon>Metazoa</taxon>
        <taxon>Chordata</taxon>
        <taxon>Craniata</taxon>
        <taxon>Vertebrata</taxon>
        <taxon>Euteleostomi</taxon>
        <taxon>Mammalia</taxon>
        <taxon>Eutheria</taxon>
        <taxon>Laurasiatheria</taxon>
        <taxon>Artiodactyla</taxon>
        <taxon>Ruminantia</taxon>
        <taxon>Pecora</taxon>
        <taxon>Cervidae</taxon>
        <taxon>Cervinae</taxon>
        <taxon>Cervus</taxon>
    </lineage>
</organism>
<name>A0A212CNQ3_CEREH</name>
<protein>
    <submittedName>
        <fullName evidence="3">Uncharacterized protein</fullName>
    </submittedName>
</protein>
<dbReference type="Proteomes" id="UP000242450">
    <property type="component" value="Chromosome 15"/>
</dbReference>
<evidence type="ECO:0000256" key="2">
    <source>
        <dbReference type="ARBA" id="ARBA00023274"/>
    </source>
</evidence>
<dbReference type="EMBL" id="MKHE01000015">
    <property type="protein sequence ID" value="OWK07525.1"/>
    <property type="molecule type" value="Genomic_DNA"/>
</dbReference>
<dbReference type="AlphaFoldDB" id="A0A212CNQ3"/>
<dbReference type="PANTHER" id="PTHR11489">
    <property type="entry name" value="40S RIBOSOMAL PROTEIN SA"/>
    <property type="match status" value="1"/>
</dbReference>
<keyword evidence="2" id="KW-0687">Ribonucleoprotein</keyword>
<gene>
    <name evidence="3" type="ORF">Celaphus_00008100</name>
</gene>